<evidence type="ECO:0000313" key="8">
    <source>
        <dbReference type="Proteomes" id="UP000310639"/>
    </source>
</evidence>
<accession>A0A4P9A2V9</accession>
<dbReference type="InterPro" id="IPR000711">
    <property type="entry name" value="ATPase_OSCP/dsu"/>
</dbReference>
<proteinExistence type="predicted"/>
<dbReference type="GO" id="GO:0046933">
    <property type="term" value="F:proton-transporting ATP synthase activity, rotational mechanism"/>
    <property type="evidence" value="ECO:0007669"/>
    <property type="project" value="InterPro"/>
</dbReference>
<dbReference type="OrthoDB" id="9802471at2"/>
<reference evidence="7 8" key="1">
    <citation type="submission" date="2019-04" db="EMBL/GenBank/DDBJ databases">
        <title>Saccharibacteria TM7 genomes.</title>
        <authorList>
            <person name="Bor B."/>
            <person name="He X."/>
            <person name="Chen T."/>
            <person name="Dewhirst F.E."/>
        </authorList>
    </citation>
    <scope>NUCLEOTIDE SEQUENCE [LARGE SCALE GENOMIC DNA]</scope>
    <source>
        <strain evidence="7 8">BB001</strain>
    </source>
</reference>
<keyword evidence="8" id="KW-1185">Reference proteome</keyword>
<comment type="subcellular location">
    <subcellularLocation>
        <location evidence="1">Membrane</location>
    </subcellularLocation>
</comment>
<keyword evidence="6" id="KW-0066">ATP synthesis</keyword>
<name>A0A4P9A2V9_9BACT</name>
<evidence type="ECO:0000313" key="7">
    <source>
        <dbReference type="EMBL" id="QCT42121.1"/>
    </source>
</evidence>
<dbReference type="GO" id="GO:0016020">
    <property type="term" value="C:membrane"/>
    <property type="evidence" value="ECO:0007669"/>
    <property type="project" value="UniProtKB-SubCell"/>
</dbReference>
<organism evidence="7 8">
    <name type="scientific">Candidatus Nanosynbacter featherlites</name>
    <dbReference type="NCBI Taxonomy" id="2572088"/>
    <lineage>
        <taxon>Bacteria</taxon>
        <taxon>Candidatus Saccharimonadota</taxon>
        <taxon>Candidatus Saccharimonadia</taxon>
        <taxon>Candidatus Nanosynbacterales</taxon>
        <taxon>Candidatus Nanosynbacteraceae</taxon>
        <taxon>Candidatus Nanosynbacter</taxon>
    </lineage>
</organism>
<dbReference type="EMBL" id="CP040004">
    <property type="protein sequence ID" value="QCT42121.1"/>
    <property type="molecule type" value="Genomic_DNA"/>
</dbReference>
<evidence type="ECO:0000256" key="4">
    <source>
        <dbReference type="ARBA" id="ARBA00023065"/>
    </source>
</evidence>
<dbReference type="AlphaFoldDB" id="A0A4P9A2V9"/>
<keyword evidence="4" id="KW-0406">Ion transport</keyword>
<evidence type="ECO:0000256" key="2">
    <source>
        <dbReference type="ARBA" id="ARBA00022448"/>
    </source>
</evidence>
<keyword evidence="2" id="KW-0813">Transport</keyword>
<dbReference type="KEGG" id="nft:FBF37_01365"/>
<dbReference type="RefSeq" id="WP_138078767.1">
    <property type="nucleotide sequence ID" value="NZ_CP040004.1"/>
</dbReference>
<evidence type="ECO:0000256" key="6">
    <source>
        <dbReference type="ARBA" id="ARBA00023310"/>
    </source>
</evidence>
<evidence type="ECO:0000256" key="1">
    <source>
        <dbReference type="ARBA" id="ARBA00004370"/>
    </source>
</evidence>
<evidence type="ECO:0000256" key="3">
    <source>
        <dbReference type="ARBA" id="ARBA00022781"/>
    </source>
</evidence>
<gene>
    <name evidence="7" type="ORF">FBF37_01365</name>
</gene>
<keyword evidence="3" id="KW-0375">Hydrogen ion transport</keyword>
<dbReference type="Proteomes" id="UP000310639">
    <property type="component" value="Chromosome"/>
</dbReference>
<sequence length="127" mass="14173">MPARTSRRKLARYVAERLMNNDVTVVDEVAALLSHEKRQREVDLLVRDIQAELAERGLTVATVESARALTNEARSAIMTLLKKPQTVVQLSEVVRPELIGGFKLRTPTATLDATIAKKLNDLRAKKI</sequence>
<evidence type="ECO:0000256" key="5">
    <source>
        <dbReference type="ARBA" id="ARBA00023136"/>
    </source>
</evidence>
<dbReference type="Pfam" id="PF00213">
    <property type="entry name" value="OSCP"/>
    <property type="match status" value="1"/>
</dbReference>
<protein>
    <submittedName>
        <fullName evidence="7">F0F1 ATP synthase subunit delta</fullName>
    </submittedName>
</protein>
<keyword evidence="5" id="KW-0472">Membrane</keyword>